<dbReference type="SUPFAM" id="SSF55298">
    <property type="entry name" value="YjgF-like"/>
    <property type="match status" value="1"/>
</dbReference>
<dbReference type="PANTHER" id="PTHR11803">
    <property type="entry name" value="2-IMINOBUTANOATE/2-IMINOPROPANOATE DEAMINASE RIDA"/>
    <property type="match status" value="1"/>
</dbReference>
<proteinExistence type="inferred from homology"/>
<keyword evidence="3" id="KW-1185">Reference proteome</keyword>
<comment type="similarity">
    <text evidence="1">Belongs to the RutC family.</text>
</comment>
<dbReference type="Pfam" id="PF01042">
    <property type="entry name" value="Ribonuc_L-PSP"/>
    <property type="match status" value="1"/>
</dbReference>
<dbReference type="Proteomes" id="UP001597521">
    <property type="component" value="Unassembled WGS sequence"/>
</dbReference>
<protein>
    <submittedName>
        <fullName evidence="2">RidA family protein</fullName>
        <ecNumber evidence="2">3.5.-.-</ecNumber>
    </submittedName>
</protein>
<dbReference type="RefSeq" id="WP_386832417.1">
    <property type="nucleotide sequence ID" value="NZ_JBHUNP010000001.1"/>
</dbReference>
<keyword evidence="2" id="KW-0378">Hydrolase</keyword>
<name>A0ABW5QIC7_9HYPH</name>
<evidence type="ECO:0000313" key="3">
    <source>
        <dbReference type="Proteomes" id="UP001597521"/>
    </source>
</evidence>
<accession>A0ABW5QIC7</accession>
<dbReference type="EC" id="3.5.-.-" evidence="2"/>
<dbReference type="CDD" id="cd00448">
    <property type="entry name" value="YjgF_YER057c_UK114_family"/>
    <property type="match status" value="1"/>
</dbReference>
<dbReference type="PANTHER" id="PTHR11803:SF58">
    <property type="entry name" value="PROTEIN HMF1-RELATED"/>
    <property type="match status" value="1"/>
</dbReference>
<sequence length="127" mass="13067">MSRTIIVSTAAPAAPPTYSQAVKAAGLVFVSGTAPIDPATGKIVDGTIQAQVSQCLTNIAAILEEAGSSLAQAVSATLILADEDDFAAANEEWQRWFPSDPPARQGAKMPVRVPGMKVSIAMIAEAS</sequence>
<dbReference type="InterPro" id="IPR006175">
    <property type="entry name" value="YjgF/YER057c/UK114"/>
</dbReference>
<dbReference type="InterPro" id="IPR035959">
    <property type="entry name" value="RutC-like_sf"/>
</dbReference>
<comment type="caution">
    <text evidence="2">The sequence shown here is derived from an EMBL/GenBank/DDBJ whole genome shotgun (WGS) entry which is preliminary data.</text>
</comment>
<organism evidence="2 3">
    <name type="scientific">Devosia albogilva</name>
    <dbReference type="NCBI Taxonomy" id="429726"/>
    <lineage>
        <taxon>Bacteria</taxon>
        <taxon>Pseudomonadati</taxon>
        <taxon>Pseudomonadota</taxon>
        <taxon>Alphaproteobacteria</taxon>
        <taxon>Hyphomicrobiales</taxon>
        <taxon>Devosiaceae</taxon>
        <taxon>Devosia</taxon>
    </lineage>
</organism>
<evidence type="ECO:0000256" key="1">
    <source>
        <dbReference type="ARBA" id="ARBA00010552"/>
    </source>
</evidence>
<evidence type="ECO:0000313" key="2">
    <source>
        <dbReference type="EMBL" id="MFD2647390.1"/>
    </source>
</evidence>
<dbReference type="Gene3D" id="3.30.1330.40">
    <property type="entry name" value="RutC-like"/>
    <property type="match status" value="1"/>
</dbReference>
<dbReference type="EMBL" id="JBHUNP010000001">
    <property type="protein sequence ID" value="MFD2647390.1"/>
    <property type="molecule type" value="Genomic_DNA"/>
</dbReference>
<dbReference type="GO" id="GO:0016787">
    <property type="term" value="F:hydrolase activity"/>
    <property type="evidence" value="ECO:0007669"/>
    <property type="project" value="UniProtKB-KW"/>
</dbReference>
<reference evidence="3" key="1">
    <citation type="journal article" date="2019" name="Int. J. Syst. Evol. Microbiol.">
        <title>The Global Catalogue of Microorganisms (GCM) 10K type strain sequencing project: providing services to taxonomists for standard genome sequencing and annotation.</title>
        <authorList>
            <consortium name="The Broad Institute Genomics Platform"/>
            <consortium name="The Broad Institute Genome Sequencing Center for Infectious Disease"/>
            <person name="Wu L."/>
            <person name="Ma J."/>
        </authorList>
    </citation>
    <scope>NUCLEOTIDE SEQUENCE [LARGE SCALE GENOMIC DNA]</scope>
    <source>
        <strain evidence="3">CCM 7427</strain>
    </source>
</reference>
<gene>
    <name evidence="2" type="ORF">ACFSX5_06205</name>
</gene>